<dbReference type="AlphaFoldDB" id="A0AB73T5F6"/>
<keyword evidence="1" id="KW-0540">Nuclease</keyword>
<proteinExistence type="predicted"/>
<evidence type="ECO:0000313" key="2">
    <source>
        <dbReference type="EMBL" id="PWJ76144.1"/>
    </source>
</evidence>
<sequence>MKLTMLGTGHAAAVECYNTCFVLSEKDKYFLIDAGGGNQILMQLKKAGIPVEQIHDIFVTHEHIDHLLGVFWMIRIIGQKINQKKYEGDLNIYCHSELAGKIESIARLTIMPKIIRLLGGRIRIVAVEDGEKRKIIDHKVKFFDIGSRKAKQYGFTLKLDNERKFTCLGDEPYNPENYEEVRKSEWLMHEAFCLYSQNERFKPYEKSHSTVKDACQAAAELKVPNLILYHTEDENLPRRKHMYTEEGRQYYRGNLFVPDDLEVIKL</sequence>
<comment type="caution">
    <text evidence="2">The sequence shown here is derived from an EMBL/GenBank/DDBJ whole genome shotgun (WGS) entry which is preliminary data.</text>
</comment>
<keyword evidence="1" id="KW-0255">Endonuclease</keyword>
<keyword evidence="1" id="KW-0378">Hydrolase</keyword>
<dbReference type="Proteomes" id="UP000245412">
    <property type="component" value="Unassembled WGS sequence"/>
</dbReference>
<dbReference type="SUPFAM" id="SSF56281">
    <property type="entry name" value="Metallo-hydrolase/oxidoreductase"/>
    <property type="match status" value="1"/>
</dbReference>
<protein>
    <submittedName>
        <fullName evidence="2">Ribonuclease Z</fullName>
    </submittedName>
</protein>
<evidence type="ECO:0000256" key="1">
    <source>
        <dbReference type="ARBA" id="ARBA00022759"/>
    </source>
</evidence>
<dbReference type="RefSeq" id="WP_109626205.1">
    <property type="nucleotide sequence ID" value="NZ_JANKBI010000003.1"/>
</dbReference>
<dbReference type="PANTHER" id="PTHR46018">
    <property type="entry name" value="ZINC PHOSPHODIESTERASE ELAC PROTEIN 1"/>
    <property type="match status" value="1"/>
</dbReference>
<dbReference type="Pfam" id="PF23023">
    <property type="entry name" value="Anti-Pycsar_Apyc1"/>
    <property type="match status" value="1"/>
</dbReference>
<reference evidence="2 3" key="1">
    <citation type="submission" date="2018-05" db="EMBL/GenBank/DDBJ databases">
        <authorList>
            <person name="Goeker M."/>
            <person name="Huntemann M."/>
            <person name="Clum A."/>
            <person name="Pillay M."/>
            <person name="Palaniappan K."/>
            <person name="Varghese N."/>
            <person name="Mikhailova N."/>
            <person name="Stamatis D."/>
            <person name="Reddy T."/>
            <person name="Daum C."/>
            <person name="Shapiro N."/>
            <person name="Ivanova N."/>
            <person name="Kyrpides N."/>
            <person name="Woyke T."/>
        </authorList>
    </citation>
    <scope>NUCLEOTIDE SEQUENCE [LARGE SCALE GENOMIC DNA]</scope>
    <source>
        <strain evidence="2 3">DSM 26524</strain>
    </source>
</reference>
<dbReference type="GO" id="GO:0042781">
    <property type="term" value="F:3'-tRNA processing endoribonuclease activity"/>
    <property type="evidence" value="ECO:0007669"/>
    <property type="project" value="TreeGrafter"/>
</dbReference>
<evidence type="ECO:0000313" key="3">
    <source>
        <dbReference type="Proteomes" id="UP000245412"/>
    </source>
</evidence>
<organism evidence="2 3">
    <name type="scientific">Murimonas intestini</name>
    <dbReference type="NCBI Taxonomy" id="1337051"/>
    <lineage>
        <taxon>Bacteria</taxon>
        <taxon>Bacillati</taxon>
        <taxon>Bacillota</taxon>
        <taxon>Clostridia</taxon>
        <taxon>Lachnospirales</taxon>
        <taxon>Lachnospiraceae</taxon>
        <taxon>Murimonas</taxon>
    </lineage>
</organism>
<name>A0AB73T5F6_9FIRM</name>
<dbReference type="EMBL" id="QGGY01000005">
    <property type="protein sequence ID" value="PWJ76144.1"/>
    <property type="molecule type" value="Genomic_DNA"/>
</dbReference>
<dbReference type="PANTHER" id="PTHR46018:SF2">
    <property type="entry name" value="ZINC PHOSPHODIESTERASE ELAC PROTEIN 1"/>
    <property type="match status" value="1"/>
</dbReference>
<keyword evidence="3" id="KW-1185">Reference proteome</keyword>
<accession>A0AB73T5F6</accession>
<dbReference type="Gene3D" id="3.60.15.10">
    <property type="entry name" value="Ribonuclease Z/Hydroxyacylglutathione hydrolase-like"/>
    <property type="match status" value="1"/>
</dbReference>
<dbReference type="InterPro" id="IPR036866">
    <property type="entry name" value="RibonucZ/Hydroxyglut_hydro"/>
</dbReference>
<gene>
    <name evidence="2" type="ORF">C7383_105179</name>
</gene>